<sequence length="1068" mass="112747">MRAPERARQDAPREKEKRLRQIDTPPPLPIHPSAHTDTDIGSDRKVPRRKQNLCEQQDQREREREKKGDAMTRRHRQRSATHAPDPSPPPPPRRRRAVTCDGGTDDDDDDFSCSMLTDTSTFSSSDGKRAYSTTTTTTTTTRTAKRIVPPPLPSTSLSSSSSSTASNWSCGWDAPLTSEPTLSSLPTYVFDDSSSSSVRITREDVDDKGSDVVVVHDDDKDDEAKKKDNKKRTKKRREKKEERIRDKSARRGRTGARRRPTDAETDAEAYRTNRASDPWARGISLAPSAAVAPTSSKTDTETYERDDPWTSSHDTTAGSFSETETGHRGKWHARRSVAADGQRDTTRDNTAAPWQEHRALARSPSSSGDHSSVDSSTQPSAPVLVAANTDSDNTDDSSRGSSSSFNYGSGGASDTTDDGASAEYAPKGHQCHDASDTTTADTQRDSDANDAAGDDDNEDDDATSQASSGGTTGTQESSASGCRCPCCAGYITGSEDTTPQHGDDHTNDSDQDNGDDGDRADSDSQDASSTDASHQPRVGNHYTRGETGANPHVALSPSWSAASSTTSAFSHGTSDDWVDVDVTTTEASREPPVYIRACHRGTTHHRGPHCDKEPLDDDDDSHESSSHPTRKDGVVETHSITIAEPLVRPCEPDAPHALFGRPCSARSDHKGRAPRPSAPVVVAPGVFDSPCGGVPESFCALGATYTLLAGAVDTRCRLESALVALRARAQPTLAFGGSDVNIVGVSGSGAITINGRAYPLTATASFYVRAGSAFAVSNNNNNSNALGTSPLVFIQQFVGAAAGLGFYREVAAYEAAVGGAVNVDPRVVEAIAAHYHVCTASERSSRRTDACSAFVPPGTLRFLPTPQCEAEPDDTSSSTASSSSASWSCATAADDDDSDDSDESSCGPIDAGVDSWGLRRRQLLVLAATDAGVGPAAWARPAATVRPTDLDASIVLGRAGGRITVRATVIRDPRSGGCPDVLARPTINGAQAITLITGVAYWAYYDEAADNVIVQCVPGSRLPAVLPPAFVGGGLGTVGGGLGTMSGSSAPVPLQGLPPIAIRPAPFV</sequence>
<dbReference type="Proteomes" id="UP000204584">
    <property type="component" value="Segment"/>
</dbReference>
<feature type="compositionally biased region" description="Basic and acidic residues" evidence="1">
    <location>
        <begin position="57"/>
        <end position="72"/>
    </location>
</feature>
<feature type="compositionally biased region" description="Low complexity" evidence="1">
    <location>
        <begin position="399"/>
        <end position="422"/>
    </location>
</feature>
<reference evidence="2 3" key="1">
    <citation type="journal article" date="2013" name="Science">
        <title>Pandoraviruses: amoeba viruses with genomes up to 2.5 Mb reaching that of parasitic eukaryotes.</title>
        <authorList>
            <person name="Philippe N."/>
            <person name="Legendre M."/>
            <person name="Doutre G."/>
            <person name="Coute Y."/>
            <person name="Poirot O."/>
            <person name="Lescot M."/>
            <person name="Arslan D."/>
            <person name="Seltzer V."/>
            <person name="Bertaux L."/>
            <person name="Bruley C."/>
            <person name="Garin J."/>
            <person name="Claverie J.M."/>
            <person name="Abergel C."/>
        </authorList>
    </citation>
    <scope>NUCLEOTIDE SEQUENCE [LARGE SCALE GENOMIC DNA]</scope>
</reference>
<evidence type="ECO:0000313" key="3">
    <source>
        <dbReference type="Proteomes" id="UP000204584"/>
    </source>
</evidence>
<protein>
    <submittedName>
        <fullName evidence="2">Uncharacterized protein</fullName>
    </submittedName>
</protein>
<evidence type="ECO:0000256" key="1">
    <source>
        <dbReference type="SAM" id="MobiDB-lite"/>
    </source>
</evidence>
<feature type="compositionally biased region" description="Polar residues" evidence="1">
    <location>
        <begin position="309"/>
        <end position="323"/>
    </location>
</feature>
<feature type="compositionally biased region" description="Basic and acidic residues" evidence="1">
    <location>
        <begin position="1"/>
        <end position="21"/>
    </location>
</feature>
<accession>S4VT41</accession>
<feature type="region of interest" description="Disordered" evidence="1">
    <location>
        <begin position="864"/>
        <end position="909"/>
    </location>
</feature>
<feature type="compositionally biased region" description="Acidic residues" evidence="1">
    <location>
        <begin position="452"/>
        <end position="462"/>
    </location>
</feature>
<gene>
    <name evidence="2" type="ORF">psal_cds_149</name>
</gene>
<feature type="region of interest" description="Disordered" evidence="1">
    <location>
        <begin position="599"/>
        <end position="634"/>
    </location>
</feature>
<feature type="compositionally biased region" description="Basic and acidic residues" evidence="1">
    <location>
        <begin position="622"/>
        <end position="634"/>
    </location>
</feature>
<keyword evidence="3" id="KW-1185">Reference proteome</keyword>
<feature type="compositionally biased region" description="Basic and acidic residues" evidence="1">
    <location>
        <begin position="200"/>
        <end position="226"/>
    </location>
</feature>
<feature type="compositionally biased region" description="Polar residues" evidence="1">
    <location>
        <begin position="114"/>
        <end position="125"/>
    </location>
</feature>
<feature type="compositionally biased region" description="Low complexity" evidence="1">
    <location>
        <begin position="525"/>
        <end position="535"/>
    </location>
</feature>
<dbReference type="KEGG" id="vg:16605406"/>
<feature type="compositionally biased region" description="Low complexity" evidence="1">
    <location>
        <begin position="556"/>
        <end position="572"/>
    </location>
</feature>
<organism evidence="2 3">
    <name type="scientific">Pandoravirus salinus</name>
    <dbReference type="NCBI Taxonomy" id="1349410"/>
    <lineage>
        <taxon>Viruses</taxon>
        <taxon>Pandoravirus</taxon>
    </lineage>
</organism>
<feature type="compositionally biased region" description="Basic and acidic residues" evidence="1">
    <location>
        <begin position="298"/>
        <end position="308"/>
    </location>
</feature>
<dbReference type="RefSeq" id="YP_008436681.2">
    <property type="nucleotide sequence ID" value="NC_022098.1"/>
</dbReference>
<evidence type="ECO:0000313" key="2">
    <source>
        <dbReference type="EMBL" id="AGO83619.2"/>
    </source>
</evidence>
<feature type="compositionally biased region" description="Low complexity" evidence="1">
    <location>
        <begin position="463"/>
        <end position="481"/>
    </location>
</feature>
<dbReference type="EMBL" id="KC977571">
    <property type="protein sequence ID" value="AGO83619.2"/>
    <property type="molecule type" value="Genomic_DNA"/>
</dbReference>
<feature type="compositionally biased region" description="Low complexity" evidence="1">
    <location>
        <begin position="875"/>
        <end position="892"/>
    </location>
</feature>
<feature type="compositionally biased region" description="Low complexity" evidence="1">
    <location>
        <begin position="154"/>
        <end position="164"/>
    </location>
</feature>
<feature type="region of interest" description="Disordered" evidence="1">
    <location>
        <begin position="1"/>
        <end position="575"/>
    </location>
</feature>
<dbReference type="GeneID" id="16605406"/>
<proteinExistence type="predicted"/>
<feature type="compositionally biased region" description="Basic and acidic residues" evidence="1">
    <location>
        <begin position="239"/>
        <end position="249"/>
    </location>
</feature>
<feature type="compositionally biased region" description="Basic residues" evidence="1">
    <location>
        <begin position="227"/>
        <end position="238"/>
    </location>
</feature>
<feature type="compositionally biased region" description="Low complexity" evidence="1">
    <location>
        <begin position="363"/>
        <end position="376"/>
    </location>
</feature>
<feature type="compositionally biased region" description="Low complexity" evidence="1">
    <location>
        <begin position="133"/>
        <end position="142"/>
    </location>
</feature>
<feature type="compositionally biased region" description="Acidic residues" evidence="1">
    <location>
        <begin position="893"/>
        <end position="903"/>
    </location>
</feature>
<name>S4VT41_9VIRU</name>
<feature type="compositionally biased region" description="Polar residues" evidence="1">
    <location>
        <begin position="178"/>
        <end position="199"/>
    </location>
</feature>
<feature type="compositionally biased region" description="Basic and acidic residues" evidence="1">
    <location>
        <begin position="34"/>
        <end position="45"/>
    </location>
</feature>